<dbReference type="PANTHER" id="PTHR31018">
    <property type="entry name" value="SPORULATION-SPECIFIC PROTEIN-RELATED"/>
    <property type="match status" value="1"/>
</dbReference>
<accession>A0ABU3BDG1</accession>
<dbReference type="EMBL" id="JAVRHU010000001">
    <property type="protein sequence ID" value="MDT0620384.1"/>
    <property type="molecule type" value="Genomic_DNA"/>
</dbReference>
<feature type="domain" description="Bacterial repeat" evidence="5">
    <location>
        <begin position="45"/>
        <end position="110"/>
    </location>
</feature>
<dbReference type="InterPro" id="IPR051648">
    <property type="entry name" value="CWI-Assembly_Regulator"/>
</dbReference>
<feature type="chain" id="PRO_5047101133" description="Bacterial repeat domain-containing protein" evidence="4">
    <location>
        <begin position="28"/>
        <end position="486"/>
    </location>
</feature>
<keyword evidence="7" id="KW-1185">Reference proteome</keyword>
<dbReference type="SUPFAM" id="SSF52058">
    <property type="entry name" value="L domain-like"/>
    <property type="match status" value="2"/>
</dbReference>
<dbReference type="RefSeq" id="WP_311386801.1">
    <property type="nucleotide sequence ID" value="NZ_JAVRHU010000001.1"/>
</dbReference>
<protein>
    <recommendedName>
        <fullName evidence="5">Bacterial repeat domain-containing protein</fullName>
    </recommendedName>
</protein>
<gene>
    <name evidence="6" type="ORF">RM520_02035</name>
</gene>
<feature type="signal peptide" evidence="4">
    <location>
        <begin position="1"/>
        <end position="27"/>
    </location>
</feature>
<evidence type="ECO:0000313" key="6">
    <source>
        <dbReference type="EMBL" id="MDT0620384.1"/>
    </source>
</evidence>
<name>A0ABU3BDG1_9FLAO</name>
<keyword evidence="3" id="KW-0325">Glycoprotein</keyword>
<dbReference type="PROSITE" id="PS51257">
    <property type="entry name" value="PROKAR_LIPOPROTEIN"/>
    <property type="match status" value="1"/>
</dbReference>
<evidence type="ECO:0000256" key="4">
    <source>
        <dbReference type="SAM" id="SignalP"/>
    </source>
</evidence>
<evidence type="ECO:0000256" key="1">
    <source>
        <dbReference type="ARBA" id="ARBA00004196"/>
    </source>
</evidence>
<dbReference type="InterPro" id="IPR044060">
    <property type="entry name" value="Bacterial_rp_domain"/>
</dbReference>
<dbReference type="Pfam" id="PF18998">
    <property type="entry name" value="Flg_new_2"/>
    <property type="match status" value="1"/>
</dbReference>
<keyword evidence="2 4" id="KW-0732">Signal</keyword>
<comment type="caution">
    <text evidence="6">The sequence shown here is derived from an EMBL/GenBank/DDBJ whole genome shotgun (WGS) entry which is preliminary data.</text>
</comment>
<evidence type="ECO:0000256" key="2">
    <source>
        <dbReference type="ARBA" id="ARBA00022729"/>
    </source>
</evidence>
<evidence type="ECO:0000313" key="7">
    <source>
        <dbReference type="Proteomes" id="UP001250662"/>
    </source>
</evidence>
<dbReference type="Proteomes" id="UP001250662">
    <property type="component" value="Unassembled WGS sequence"/>
</dbReference>
<proteinExistence type="predicted"/>
<dbReference type="PANTHER" id="PTHR31018:SF3">
    <property type="entry name" value="RECEPTOR PROTEIN-TYROSINE KINASE"/>
    <property type="match status" value="1"/>
</dbReference>
<organism evidence="6 7">
    <name type="scientific">Croceitalea vernalis</name>
    <dbReference type="NCBI Taxonomy" id="3075599"/>
    <lineage>
        <taxon>Bacteria</taxon>
        <taxon>Pseudomonadati</taxon>
        <taxon>Bacteroidota</taxon>
        <taxon>Flavobacteriia</taxon>
        <taxon>Flavobacteriales</taxon>
        <taxon>Flavobacteriaceae</taxon>
        <taxon>Croceitalea</taxon>
    </lineage>
</organism>
<reference evidence="6 7" key="1">
    <citation type="submission" date="2023-09" db="EMBL/GenBank/DDBJ databases">
        <authorList>
            <person name="Rey-Velasco X."/>
        </authorList>
    </citation>
    <scope>NUCLEOTIDE SEQUENCE [LARGE SCALE GENOMIC DNA]</scope>
    <source>
        <strain evidence="6 7">P007</strain>
    </source>
</reference>
<sequence length="486" mass="52639">MKSIVKYNVCLSILIFSLLGCSSNSEGTDDMEMQNDEPVQFDLSVLANPTEGGTVSPSNGTYDEGTSVNIQATPSEGYTFQEWTGNAQSDINPLTIVMDANKTINAVFQESIETCDLGTFDGDVNLETQEEINEFGNLCYTGISGNLSISGLNSSSITDLSALSNLKEVGGEIAIVFHSNLNNFSGLENVDSASGLRISNVSNIENLDVFNNLIQGVIDSNKVDFSIAIGACPELTSVTVFSGITQLKNLRLGSLNKLETLDGFQFLEHVSDTMILGNFPLMSEYNNLENLRTVGIQLTLSFTTSFLSLEGLGNLESVGESFFIQENTGLESLQGLNSNLTVERLWIEKNPALNSLAGLNINGSVNLRLDDNDALINLNGANFSNSNNMIFVLQFCDGIVDLSGMESISSMETVFIRDNTSLVSLSGLENLNELTTLVNIIQNESLQSFCALDDLINNGNLMGNWDVFDNLFNPTLQDMESGNCEL</sequence>
<comment type="subcellular location">
    <subcellularLocation>
        <location evidence="1">Cell envelope</location>
    </subcellularLocation>
</comment>
<evidence type="ECO:0000259" key="5">
    <source>
        <dbReference type="Pfam" id="PF18998"/>
    </source>
</evidence>
<evidence type="ECO:0000256" key="3">
    <source>
        <dbReference type="ARBA" id="ARBA00023180"/>
    </source>
</evidence>